<name>A0A0C3NIS3_PISTI</name>
<dbReference type="STRING" id="870435.A0A0C3NIS3"/>
<dbReference type="InParanoid" id="A0A0C3NIS3"/>
<dbReference type="AlphaFoldDB" id="A0A0C3NIS3"/>
<evidence type="ECO:0000313" key="1">
    <source>
        <dbReference type="EMBL" id="KIO00870.1"/>
    </source>
</evidence>
<accession>A0A0C3NIS3</accession>
<dbReference type="EMBL" id="KN831993">
    <property type="protein sequence ID" value="KIO00870.1"/>
    <property type="molecule type" value="Genomic_DNA"/>
</dbReference>
<protein>
    <submittedName>
        <fullName evidence="1">Uncharacterized protein</fullName>
    </submittedName>
</protein>
<dbReference type="OrthoDB" id="2691487at2759"/>
<reference evidence="1 2" key="1">
    <citation type="submission" date="2014-04" db="EMBL/GenBank/DDBJ databases">
        <authorList>
            <consortium name="DOE Joint Genome Institute"/>
            <person name="Kuo A."/>
            <person name="Kohler A."/>
            <person name="Costa M.D."/>
            <person name="Nagy L.G."/>
            <person name="Floudas D."/>
            <person name="Copeland A."/>
            <person name="Barry K.W."/>
            <person name="Cichocki N."/>
            <person name="Veneault-Fourrey C."/>
            <person name="LaButti K."/>
            <person name="Lindquist E.A."/>
            <person name="Lipzen A."/>
            <person name="Lundell T."/>
            <person name="Morin E."/>
            <person name="Murat C."/>
            <person name="Sun H."/>
            <person name="Tunlid A."/>
            <person name="Henrissat B."/>
            <person name="Grigoriev I.V."/>
            <person name="Hibbett D.S."/>
            <person name="Martin F."/>
            <person name="Nordberg H.P."/>
            <person name="Cantor M.N."/>
            <person name="Hua S.X."/>
        </authorList>
    </citation>
    <scope>NUCLEOTIDE SEQUENCE [LARGE SCALE GENOMIC DNA]</scope>
    <source>
        <strain evidence="1 2">Marx 270</strain>
    </source>
</reference>
<dbReference type="Proteomes" id="UP000054217">
    <property type="component" value="Unassembled WGS sequence"/>
</dbReference>
<sequence length="89" mass="10065">LDQELDGMIVNFIGPGNKVYHNYHVGLNSKPTCDSQGHFLTDDAPLLLHVQGLLDDWALYCSRIEFELAEFLFKCAEMPANQINTLLEI</sequence>
<evidence type="ECO:0000313" key="2">
    <source>
        <dbReference type="Proteomes" id="UP000054217"/>
    </source>
</evidence>
<feature type="non-terminal residue" evidence="1">
    <location>
        <position position="1"/>
    </location>
</feature>
<gene>
    <name evidence="1" type="ORF">M404DRAFT_151816</name>
</gene>
<organism evidence="1 2">
    <name type="scientific">Pisolithus tinctorius Marx 270</name>
    <dbReference type="NCBI Taxonomy" id="870435"/>
    <lineage>
        <taxon>Eukaryota</taxon>
        <taxon>Fungi</taxon>
        <taxon>Dikarya</taxon>
        <taxon>Basidiomycota</taxon>
        <taxon>Agaricomycotina</taxon>
        <taxon>Agaricomycetes</taxon>
        <taxon>Agaricomycetidae</taxon>
        <taxon>Boletales</taxon>
        <taxon>Sclerodermatineae</taxon>
        <taxon>Pisolithaceae</taxon>
        <taxon>Pisolithus</taxon>
    </lineage>
</organism>
<dbReference type="HOGENOM" id="CLU_175750_0_0_1"/>
<proteinExistence type="predicted"/>
<reference evidence="2" key="2">
    <citation type="submission" date="2015-01" db="EMBL/GenBank/DDBJ databases">
        <title>Evolutionary Origins and Diversification of the Mycorrhizal Mutualists.</title>
        <authorList>
            <consortium name="DOE Joint Genome Institute"/>
            <consortium name="Mycorrhizal Genomics Consortium"/>
            <person name="Kohler A."/>
            <person name="Kuo A."/>
            <person name="Nagy L.G."/>
            <person name="Floudas D."/>
            <person name="Copeland A."/>
            <person name="Barry K.W."/>
            <person name="Cichocki N."/>
            <person name="Veneault-Fourrey C."/>
            <person name="LaButti K."/>
            <person name="Lindquist E.A."/>
            <person name="Lipzen A."/>
            <person name="Lundell T."/>
            <person name="Morin E."/>
            <person name="Murat C."/>
            <person name="Riley R."/>
            <person name="Ohm R."/>
            <person name="Sun H."/>
            <person name="Tunlid A."/>
            <person name="Henrissat B."/>
            <person name="Grigoriev I.V."/>
            <person name="Hibbett D.S."/>
            <person name="Martin F."/>
        </authorList>
    </citation>
    <scope>NUCLEOTIDE SEQUENCE [LARGE SCALE GENOMIC DNA]</scope>
    <source>
        <strain evidence="2">Marx 270</strain>
    </source>
</reference>
<keyword evidence="2" id="KW-1185">Reference proteome</keyword>